<dbReference type="STRING" id="1849491.BVH56_01235"/>
<organism evidence="2 3">
    <name type="scientific">Abyssicoccus albus</name>
    <dbReference type="NCBI Taxonomy" id="1817405"/>
    <lineage>
        <taxon>Bacteria</taxon>
        <taxon>Bacillati</taxon>
        <taxon>Bacillota</taxon>
        <taxon>Bacilli</taxon>
        <taxon>Bacillales</taxon>
        <taxon>Abyssicoccaceae</taxon>
    </lineage>
</organism>
<accession>A0A1Q1FZZ4</accession>
<dbReference type="Proteomes" id="UP000277108">
    <property type="component" value="Unassembled WGS sequence"/>
</dbReference>
<name>A0A1Q1FZZ4_9BACL</name>
<dbReference type="SUPFAM" id="SSF89360">
    <property type="entry name" value="HesB-like domain"/>
    <property type="match status" value="1"/>
</dbReference>
<dbReference type="InterPro" id="IPR008326">
    <property type="entry name" value="PdhI-like"/>
</dbReference>
<gene>
    <name evidence="2" type="ORF">EDD62_1112</name>
</gene>
<dbReference type="PIRSF" id="PIRSF034852">
    <property type="entry name" value="UCP034852"/>
    <property type="match status" value="1"/>
</dbReference>
<comment type="similarity">
    <text evidence="1">Belongs to the HesB/IscA family.</text>
</comment>
<dbReference type="AlphaFoldDB" id="A0A1Q1FZZ4"/>
<proteinExistence type="inferred from homology"/>
<evidence type="ECO:0000313" key="2">
    <source>
        <dbReference type="EMBL" id="RPF56476.1"/>
    </source>
</evidence>
<dbReference type="RefSeq" id="WP_077139750.1">
    <property type="nucleotide sequence ID" value="NZ_CBCSGK010000005.1"/>
</dbReference>
<dbReference type="EMBL" id="RKRK01000003">
    <property type="protein sequence ID" value="RPF56476.1"/>
    <property type="molecule type" value="Genomic_DNA"/>
</dbReference>
<dbReference type="InterPro" id="IPR035903">
    <property type="entry name" value="HesB-like_dom_sf"/>
</dbReference>
<protein>
    <submittedName>
        <fullName evidence="2">Uncharacterized protein YneR</fullName>
    </submittedName>
</protein>
<reference evidence="2 3" key="1">
    <citation type="submission" date="2018-11" db="EMBL/GenBank/DDBJ databases">
        <title>Genomic Encyclopedia of Type Strains, Phase IV (KMG-IV): sequencing the most valuable type-strain genomes for metagenomic binning, comparative biology and taxonomic classification.</title>
        <authorList>
            <person name="Goeker M."/>
        </authorList>
    </citation>
    <scope>NUCLEOTIDE SEQUENCE [LARGE SCALE GENOMIC DNA]</scope>
    <source>
        <strain evidence="2 3">DSM 29158</strain>
    </source>
</reference>
<comment type="caution">
    <text evidence="2">The sequence shown here is derived from an EMBL/GenBank/DDBJ whole genome shotgun (WGS) entry which is preliminary data.</text>
</comment>
<evidence type="ECO:0000256" key="1">
    <source>
        <dbReference type="ARBA" id="ARBA00006718"/>
    </source>
</evidence>
<keyword evidence="3" id="KW-1185">Reference proteome</keyword>
<sequence length="95" mass="11205">MEFKITDRALQWFKDEVQVESGQTVRFYPQIYGDSPVQEGMSLAFGFEDAVDIEVSVEHNGVTYFIEESDMWFFKGHDLHVDYDEAEDMLTFEYK</sequence>
<dbReference type="OrthoDB" id="1645729at2"/>
<evidence type="ECO:0000313" key="3">
    <source>
        <dbReference type="Proteomes" id="UP000277108"/>
    </source>
</evidence>
<accession>A0A3N5BFL3</accession>